<dbReference type="Gene3D" id="2.60.40.4070">
    <property type="match status" value="1"/>
</dbReference>
<gene>
    <name evidence="2" type="ORF">S12H4_44368</name>
</gene>
<dbReference type="NCBIfam" id="TIGR04183">
    <property type="entry name" value="Por_Secre_tail"/>
    <property type="match status" value="1"/>
</dbReference>
<organism evidence="2">
    <name type="scientific">marine sediment metagenome</name>
    <dbReference type="NCBI Taxonomy" id="412755"/>
    <lineage>
        <taxon>unclassified sequences</taxon>
        <taxon>metagenomes</taxon>
        <taxon>ecological metagenomes</taxon>
    </lineage>
</organism>
<dbReference type="AlphaFoldDB" id="X1VVT7"/>
<dbReference type="Pfam" id="PF18962">
    <property type="entry name" value="Por_Secre_tail"/>
    <property type="match status" value="1"/>
</dbReference>
<feature type="non-terminal residue" evidence="2">
    <location>
        <position position="1"/>
    </location>
</feature>
<comment type="caution">
    <text evidence="2">The sequence shown here is derived from an EMBL/GenBank/DDBJ whole genome shotgun (WGS) entry which is preliminary data.</text>
</comment>
<reference evidence="2" key="1">
    <citation type="journal article" date="2014" name="Front. Microbiol.">
        <title>High frequency of phylogenetically diverse reductive dehalogenase-homologous genes in deep subseafloor sedimentary metagenomes.</title>
        <authorList>
            <person name="Kawai M."/>
            <person name="Futagami T."/>
            <person name="Toyoda A."/>
            <person name="Takaki Y."/>
            <person name="Nishi S."/>
            <person name="Hori S."/>
            <person name="Arai W."/>
            <person name="Tsubouchi T."/>
            <person name="Morono Y."/>
            <person name="Uchiyama I."/>
            <person name="Ito T."/>
            <person name="Fujiyama A."/>
            <person name="Inagaki F."/>
            <person name="Takami H."/>
        </authorList>
    </citation>
    <scope>NUCLEOTIDE SEQUENCE</scope>
    <source>
        <strain evidence="2">Expedition CK06-06</strain>
    </source>
</reference>
<sequence length="157" mass="18205">ENGIFNDFSNRLPEIIDFNISCASADIEKDGDDDIYISIDYGTIENVGLPDLLYENIISSEINDDQFKKPNKFSLLKNFPNPFTKVTNFKFLISEDNFVELKIYNSMGEIIETILSRKLKKGFYNIKWDAQSYTSGIYYYHLRISNISQTNKLIILN</sequence>
<accession>X1VVT7</accession>
<dbReference type="InterPro" id="IPR026444">
    <property type="entry name" value="Secre_tail"/>
</dbReference>
<proteinExistence type="predicted"/>
<feature type="domain" description="Secretion system C-terminal sorting" evidence="1">
    <location>
        <begin position="79"/>
        <end position="155"/>
    </location>
</feature>
<dbReference type="EMBL" id="BARW01027333">
    <property type="protein sequence ID" value="GAJ14885.1"/>
    <property type="molecule type" value="Genomic_DNA"/>
</dbReference>
<name>X1VVT7_9ZZZZ</name>
<protein>
    <recommendedName>
        <fullName evidence="1">Secretion system C-terminal sorting domain-containing protein</fullName>
    </recommendedName>
</protein>
<evidence type="ECO:0000313" key="2">
    <source>
        <dbReference type="EMBL" id="GAJ14885.1"/>
    </source>
</evidence>
<evidence type="ECO:0000259" key="1">
    <source>
        <dbReference type="Pfam" id="PF18962"/>
    </source>
</evidence>